<dbReference type="InterPro" id="IPR045276">
    <property type="entry name" value="YbiO_bact"/>
</dbReference>
<feature type="domain" description="Mechanosensitive ion channel MscS C-terminal" evidence="9">
    <location>
        <begin position="254"/>
        <end position="341"/>
    </location>
</feature>
<sequence length="355" mass="39387">MDSLSWEQTLTGLAVVIVALVVGRLGARLLNWIGRQTASQKDDRYWAFAGWVWWLAVALSSFSFLLRTLGIQLEPLRTVGKLSELLGVRGVAGLLILALAILAYQAIPRLIGRLAQQGGEGAEFTRERVRMQTLKSVLESGLRVLVLVLGGIFFLSNLGFNVTALLAAAGVAGLAISFAAQNLFRDLINGFFILLEDQFGVGDVITVGQLSGSVERFNLRITVLRDIDGKVHFIPNSQITQVTVMSRDWARALVDVSVAYGTDIDRAIAVITDEAQRLYDDPEWHDRFTSEGVQVLGVQQLADSGIVIRVLLNTKPKEQWAIGREFRRRIKVRLDRENIEIPFPQTKIWLEKPPA</sequence>
<protein>
    <submittedName>
        <fullName evidence="11">Putative MscS family protein YkuT</fullName>
    </submittedName>
</protein>
<gene>
    <name evidence="11" type="primary">ykuT</name>
    <name evidence="11" type="ORF">Mterra_00569</name>
</gene>
<keyword evidence="6 7" id="KW-0472">Membrane</keyword>
<dbReference type="Gene3D" id="3.30.70.100">
    <property type="match status" value="1"/>
</dbReference>
<dbReference type="SUPFAM" id="SSF82861">
    <property type="entry name" value="Mechanosensitive channel protein MscS (YggB), transmembrane region"/>
    <property type="match status" value="1"/>
</dbReference>
<dbReference type="GO" id="GO:0008381">
    <property type="term" value="F:mechanosensitive monoatomic ion channel activity"/>
    <property type="evidence" value="ECO:0007669"/>
    <property type="project" value="InterPro"/>
</dbReference>
<dbReference type="PANTHER" id="PTHR30460">
    <property type="entry name" value="MODERATE CONDUCTANCE MECHANOSENSITIVE CHANNEL YBIO"/>
    <property type="match status" value="1"/>
</dbReference>
<feature type="transmembrane region" description="Helical" evidence="7">
    <location>
        <begin position="86"/>
        <end position="107"/>
    </location>
</feature>
<evidence type="ECO:0000256" key="4">
    <source>
        <dbReference type="ARBA" id="ARBA00022692"/>
    </source>
</evidence>
<dbReference type="SUPFAM" id="SSF50182">
    <property type="entry name" value="Sm-like ribonucleoproteins"/>
    <property type="match status" value="1"/>
</dbReference>
<evidence type="ECO:0000259" key="9">
    <source>
        <dbReference type="Pfam" id="PF21082"/>
    </source>
</evidence>
<dbReference type="FunFam" id="2.30.30.60:FF:000001">
    <property type="entry name" value="MscS Mechanosensitive ion channel"/>
    <property type="match status" value="1"/>
</dbReference>
<dbReference type="InterPro" id="IPR011066">
    <property type="entry name" value="MscS_channel_C_sf"/>
</dbReference>
<evidence type="ECO:0000256" key="7">
    <source>
        <dbReference type="SAM" id="Phobius"/>
    </source>
</evidence>
<evidence type="ECO:0000256" key="6">
    <source>
        <dbReference type="ARBA" id="ARBA00023136"/>
    </source>
</evidence>
<feature type="domain" description="Mechanosensitive ion channel MscS" evidence="8">
    <location>
        <begin position="182"/>
        <end position="243"/>
    </location>
</feature>
<dbReference type="GO" id="GO:0005886">
    <property type="term" value="C:plasma membrane"/>
    <property type="evidence" value="ECO:0007669"/>
    <property type="project" value="UniProtKB-SubCell"/>
</dbReference>
<proteinExistence type="inferred from homology"/>
<dbReference type="Pfam" id="PF00924">
    <property type="entry name" value="MS_channel_2nd"/>
    <property type="match status" value="1"/>
</dbReference>
<evidence type="ECO:0000313" key="11">
    <source>
        <dbReference type="EMBL" id="RIH90260.1"/>
    </source>
</evidence>
<keyword evidence="4 7" id="KW-0812">Transmembrane</keyword>
<dbReference type="InterPro" id="IPR049278">
    <property type="entry name" value="MS_channel_C"/>
</dbReference>
<dbReference type="AlphaFoldDB" id="A0A399F2M0"/>
<evidence type="ECO:0000256" key="1">
    <source>
        <dbReference type="ARBA" id="ARBA00004651"/>
    </source>
</evidence>
<accession>A0A399F2M0</accession>
<keyword evidence="5 7" id="KW-1133">Transmembrane helix</keyword>
<evidence type="ECO:0000259" key="8">
    <source>
        <dbReference type="Pfam" id="PF00924"/>
    </source>
</evidence>
<dbReference type="EMBL" id="QXDL01000013">
    <property type="protein sequence ID" value="RIH90260.1"/>
    <property type="molecule type" value="Genomic_DNA"/>
</dbReference>
<dbReference type="RefSeq" id="WP_119313793.1">
    <property type="nucleotide sequence ID" value="NZ_QXDL01000013.1"/>
</dbReference>
<feature type="transmembrane region" description="Helical" evidence="7">
    <location>
        <begin position="45"/>
        <end position="66"/>
    </location>
</feature>
<name>A0A399F2M0_9DEIN</name>
<dbReference type="InterPro" id="IPR049142">
    <property type="entry name" value="MS_channel_1st"/>
</dbReference>
<evidence type="ECO:0000256" key="3">
    <source>
        <dbReference type="ARBA" id="ARBA00022475"/>
    </source>
</evidence>
<comment type="caution">
    <text evidence="11">The sequence shown here is derived from an EMBL/GenBank/DDBJ whole genome shotgun (WGS) entry which is preliminary data.</text>
</comment>
<feature type="transmembrane region" description="Helical" evidence="7">
    <location>
        <begin position="136"/>
        <end position="156"/>
    </location>
</feature>
<feature type="transmembrane region" description="Helical" evidence="7">
    <location>
        <begin position="12"/>
        <end position="33"/>
    </location>
</feature>
<dbReference type="Pfam" id="PF21082">
    <property type="entry name" value="MS_channel_3rd"/>
    <property type="match status" value="1"/>
</dbReference>
<dbReference type="InterPro" id="IPR006685">
    <property type="entry name" value="MscS_channel_2nd"/>
</dbReference>
<dbReference type="InterPro" id="IPR010920">
    <property type="entry name" value="LSM_dom_sf"/>
</dbReference>
<dbReference type="Pfam" id="PF21088">
    <property type="entry name" value="MS_channel_1st"/>
    <property type="match status" value="1"/>
</dbReference>
<dbReference type="Proteomes" id="UP000265715">
    <property type="component" value="Unassembled WGS sequence"/>
</dbReference>
<dbReference type="OrthoDB" id="9809206at2"/>
<organism evidence="11 12">
    <name type="scientific">Calidithermus terrae</name>
    <dbReference type="NCBI Taxonomy" id="1408545"/>
    <lineage>
        <taxon>Bacteria</taxon>
        <taxon>Thermotogati</taxon>
        <taxon>Deinococcota</taxon>
        <taxon>Deinococci</taxon>
        <taxon>Thermales</taxon>
        <taxon>Thermaceae</taxon>
        <taxon>Calidithermus</taxon>
    </lineage>
</organism>
<dbReference type="InterPro" id="IPR011014">
    <property type="entry name" value="MscS_channel_TM-2"/>
</dbReference>
<comment type="similarity">
    <text evidence="2">Belongs to the MscS (TC 1.A.23) family.</text>
</comment>
<evidence type="ECO:0000259" key="10">
    <source>
        <dbReference type="Pfam" id="PF21088"/>
    </source>
</evidence>
<dbReference type="Gene3D" id="1.10.287.1260">
    <property type="match status" value="1"/>
</dbReference>
<dbReference type="PANTHER" id="PTHR30460:SF0">
    <property type="entry name" value="MODERATE CONDUCTANCE MECHANOSENSITIVE CHANNEL YBIO"/>
    <property type="match status" value="1"/>
</dbReference>
<evidence type="ECO:0000256" key="5">
    <source>
        <dbReference type="ARBA" id="ARBA00022989"/>
    </source>
</evidence>
<keyword evidence="12" id="KW-1185">Reference proteome</keyword>
<evidence type="ECO:0000313" key="12">
    <source>
        <dbReference type="Proteomes" id="UP000265715"/>
    </source>
</evidence>
<feature type="transmembrane region" description="Helical" evidence="7">
    <location>
        <begin position="162"/>
        <end position="184"/>
    </location>
</feature>
<keyword evidence="3" id="KW-1003">Cell membrane</keyword>
<evidence type="ECO:0000256" key="2">
    <source>
        <dbReference type="ARBA" id="ARBA00008017"/>
    </source>
</evidence>
<dbReference type="InterPro" id="IPR023408">
    <property type="entry name" value="MscS_beta-dom_sf"/>
</dbReference>
<reference evidence="11 12" key="1">
    <citation type="submission" date="2018-08" db="EMBL/GenBank/DDBJ databases">
        <title>Meiothermus terrae DSM 26712 genome sequencing project.</title>
        <authorList>
            <person name="Da Costa M.S."/>
            <person name="Albuquerque L."/>
            <person name="Raposo P."/>
            <person name="Froufe H.J.C."/>
            <person name="Barroso C.S."/>
            <person name="Egas C."/>
        </authorList>
    </citation>
    <scope>NUCLEOTIDE SEQUENCE [LARGE SCALE GENOMIC DNA]</scope>
    <source>
        <strain evidence="11 12">DSM 26712</strain>
    </source>
</reference>
<dbReference type="Gene3D" id="2.30.30.60">
    <property type="match status" value="1"/>
</dbReference>
<dbReference type="SUPFAM" id="SSF82689">
    <property type="entry name" value="Mechanosensitive channel protein MscS (YggB), C-terminal domain"/>
    <property type="match status" value="1"/>
</dbReference>
<comment type="subcellular location">
    <subcellularLocation>
        <location evidence="1">Cell membrane</location>
        <topology evidence="1">Multi-pass membrane protein</topology>
    </subcellularLocation>
</comment>
<feature type="domain" description="Mechanosensitive ion channel transmembrane helices 2/3" evidence="10">
    <location>
        <begin position="142"/>
        <end position="181"/>
    </location>
</feature>